<comment type="caution">
    <text evidence="1">The sequence shown here is derived from an EMBL/GenBank/DDBJ whole genome shotgun (WGS) entry which is preliminary data.</text>
</comment>
<organism evidence="1 2">
    <name type="scientific">Mycena rosella</name>
    <name type="common">Pink bonnet</name>
    <name type="synonym">Agaricus rosellus</name>
    <dbReference type="NCBI Taxonomy" id="1033263"/>
    <lineage>
        <taxon>Eukaryota</taxon>
        <taxon>Fungi</taxon>
        <taxon>Dikarya</taxon>
        <taxon>Basidiomycota</taxon>
        <taxon>Agaricomycotina</taxon>
        <taxon>Agaricomycetes</taxon>
        <taxon>Agaricomycetidae</taxon>
        <taxon>Agaricales</taxon>
        <taxon>Marasmiineae</taxon>
        <taxon>Mycenaceae</taxon>
        <taxon>Mycena</taxon>
    </lineage>
</organism>
<protein>
    <submittedName>
        <fullName evidence="1">Uncharacterized protein</fullName>
    </submittedName>
</protein>
<sequence length="169" mass="18781">MRTAALRCEIDGICGVARSATRVFTQWKPGSGVRFRAGRSVSLVVWVYPVVSRRDKMCQQTVWQKSVNTSAGLRLVHHDERSRYHVVPRIAKPKWRQNILRCIGGLGPGVRREGNKRATMPAVQNGSPMLGNRAILQARSSESLIVWSGSGEEIVRFWTKTQAGRLGGA</sequence>
<evidence type="ECO:0000313" key="2">
    <source>
        <dbReference type="Proteomes" id="UP001221757"/>
    </source>
</evidence>
<name>A0AAD7C6P1_MYCRO</name>
<dbReference type="AlphaFoldDB" id="A0AAD7C6P1"/>
<reference evidence="1" key="1">
    <citation type="submission" date="2023-03" db="EMBL/GenBank/DDBJ databases">
        <title>Massive genome expansion in bonnet fungi (Mycena s.s.) driven by repeated elements and novel gene families across ecological guilds.</title>
        <authorList>
            <consortium name="Lawrence Berkeley National Laboratory"/>
            <person name="Harder C.B."/>
            <person name="Miyauchi S."/>
            <person name="Viragh M."/>
            <person name="Kuo A."/>
            <person name="Thoen E."/>
            <person name="Andreopoulos B."/>
            <person name="Lu D."/>
            <person name="Skrede I."/>
            <person name="Drula E."/>
            <person name="Henrissat B."/>
            <person name="Morin E."/>
            <person name="Kohler A."/>
            <person name="Barry K."/>
            <person name="LaButti K."/>
            <person name="Morin E."/>
            <person name="Salamov A."/>
            <person name="Lipzen A."/>
            <person name="Mereny Z."/>
            <person name="Hegedus B."/>
            <person name="Baldrian P."/>
            <person name="Stursova M."/>
            <person name="Weitz H."/>
            <person name="Taylor A."/>
            <person name="Grigoriev I.V."/>
            <person name="Nagy L.G."/>
            <person name="Martin F."/>
            <person name="Kauserud H."/>
        </authorList>
    </citation>
    <scope>NUCLEOTIDE SEQUENCE</scope>
    <source>
        <strain evidence="1">CBHHK067</strain>
    </source>
</reference>
<dbReference type="EMBL" id="JARKIE010000426">
    <property type="protein sequence ID" value="KAJ7640566.1"/>
    <property type="molecule type" value="Genomic_DNA"/>
</dbReference>
<proteinExistence type="predicted"/>
<dbReference type="Proteomes" id="UP001221757">
    <property type="component" value="Unassembled WGS sequence"/>
</dbReference>
<accession>A0AAD7C6P1</accession>
<evidence type="ECO:0000313" key="1">
    <source>
        <dbReference type="EMBL" id="KAJ7640566.1"/>
    </source>
</evidence>
<gene>
    <name evidence="1" type="ORF">B0H17DRAFT_1148947</name>
</gene>
<keyword evidence="2" id="KW-1185">Reference proteome</keyword>